<comment type="function">
    <text evidence="1 7">Involved in allosteric regulation of aspartate carbamoyltransferase.</text>
</comment>
<feature type="binding site" evidence="7">
    <location>
        <position position="140"/>
    </location>
    <ligand>
        <name>Zn(2+)</name>
        <dbReference type="ChEBI" id="CHEBI:29105"/>
    </ligand>
</feature>
<evidence type="ECO:0000256" key="7">
    <source>
        <dbReference type="HAMAP-Rule" id="MF_00002"/>
    </source>
</evidence>
<dbReference type="InterPro" id="IPR036792">
    <property type="entry name" value="Asp_carbatrfase_reg_C_sf"/>
</dbReference>
<evidence type="ECO:0000313" key="10">
    <source>
        <dbReference type="EMBL" id="WLD59503.1"/>
    </source>
</evidence>
<evidence type="ECO:0000256" key="6">
    <source>
        <dbReference type="ARBA" id="ARBA00022975"/>
    </source>
</evidence>
<dbReference type="Gene3D" id="3.30.70.140">
    <property type="entry name" value="Aspartate carbamoyltransferase regulatory subunit, N-terminal domain"/>
    <property type="match status" value="1"/>
</dbReference>
<feature type="binding site" evidence="7">
    <location>
        <position position="137"/>
    </location>
    <ligand>
        <name>Zn(2+)</name>
        <dbReference type="ChEBI" id="CHEBI:29105"/>
    </ligand>
</feature>
<keyword evidence="6 7" id="KW-0665">Pyrimidine biosynthesis</keyword>
<evidence type="ECO:0000256" key="3">
    <source>
        <dbReference type="ARBA" id="ARBA00021764"/>
    </source>
</evidence>
<name>A0AB38YK18_9GAMM</name>
<dbReference type="Gene3D" id="2.30.30.20">
    <property type="entry name" value="Aspartate carbamoyltransferase regulatory subunit, C-terminal domain"/>
    <property type="match status" value="1"/>
</dbReference>
<evidence type="ECO:0000256" key="2">
    <source>
        <dbReference type="ARBA" id="ARBA00010498"/>
    </source>
</evidence>
<dbReference type="NCBIfam" id="TIGR00240">
    <property type="entry name" value="ATCase_reg"/>
    <property type="match status" value="1"/>
</dbReference>
<dbReference type="PANTHER" id="PTHR35805">
    <property type="entry name" value="ASPARTATE CARBAMOYLTRANSFERASE REGULATORY CHAIN"/>
    <property type="match status" value="1"/>
</dbReference>
<dbReference type="PANTHER" id="PTHR35805:SF1">
    <property type="entry name" value="ASPARTATE CARBAMOYLTRANSFERASE REGULATORY CHAIN"/>
    <property type="match status" value="1"/>
</dbReference>
<dbReference type="InterPro" id="IPR002801">
    <property type="entry name" value="Asp_carbamoylTrfase_reg"/>
</dbReference>
<feature type="binding site" evidence="7">
    <location>
        <position position="113"/>
    </location>
    <ligand>
        <name>Zn(2+)</name>
        <dbReference type="ChEBI" id="CHEBI:29105"/>
    </ligand>
</feature>
<dbReference type="InterPro" id="IPR020545">
    <property type="entry name" value="Asp_carbamoyltransf_reg_N"/>
</dbReference>
<dbReference type="GO" id="GO:0046872">
    <property type="term" value="F:metal ion binding"/>
    <property type="evidence" value="ECO:0007669"/>
    <property type="project" value="UniProtKB-KW"/>
</dbReference>
<dbReference type="Pfam" id="PF02748">
    <property type="entry name" value="PyrI_C"/>
    <property type="match status" value="1"/>
</dbReference>
<dbReference type="InterPro" id="IPR036793">
    <property type="entry name" value="Asp_carbatrfase_reg_N_sf"/>
</dbReference>
<feature type="domain" description="Aspartate carbamoyltransferase regulatory subunit C-terminal" evidence="9">
    <location>
        <begin position="102"/>
        <end position="146"/>
    </location>
</feature>
<keyword evidence="5 7" id="KW-0862">Zinc</keyword>
<evidence type="ECO:0000256" key="4">
    <source>
        <dbReference type="ARBA" id="ARBA00022723"/>
    </source>
</evidence>
<accession>A0AB38YK18</accession>
<dbReference type="SUPFAM" id="SSF54893">
    <property type="entry name" value="Aspartate carbamoyltransferase, Regulatory-chain, N-terminal domain"/>
    <property type="match status" value="1"/>
</dbReference>
<gene>
    <name evidence="7 10" type="primary">pyrI</name>
    <name evidence="10" type="ORF">NFC81_06905</name>
</gene>
<evidence type="ECO:0000256" key="1">
    <source>
        <dbReference type="ARBA" id="ARBA00002565"/>
    </source>
</evidence>
<feature type="domain" description="Aspartate carbamoyltransferase regulatory subunit N-terminal" evidence="8">
    <location>
        <begin position="6"/>
        <end position="96"/>
    </location>
</feature>
<dbReference type="SUPFAM" id="SSF57825">
    <property type="entry name" value="Aspartate carbamoyltransferase, Regulatory-chain, C-terminal domain"/>
    <property type="match status" value="1"/>
</dbReference>
<reference evidence="10" key="1">
    <citation type="submission" date="2022-07" db="EMBL/GenBank/DDBJ databases">
        <title>Complete genome sequence of Salinispirillum sp. LH10-3-1 capable of multiple carbohydrate inversion isolated from a soda lake.</title>
        <authorList>
            <person name="Liu J."/>
            <person name="Zhai Y."/>
            <person name="Zhang H."/>
            <person name="Yang H."/>
            <person name="Qu J."/>
            <person name="Li J."/>
        </authorList>
    </citation>
    <scope>NUCLEOTIDE SEQUENCE</scope>
    <source>
        <strain evidence="10">LH 10-3-1</strain>
    </source>
</reference>
<dbReference type="InterPro" id="IPR020542">
    <property type="entry name" value="Asp_carbamoyltrfase_reg_C"/>
</dbReference>
<dbReference type="RefSeq" id="WP_304996795.1">
    <property type="nucleotide sequence ID" value="NZ_CP101717.1"/>
</dbReference>
<protein>
    <recommendedName>
        <fullName evidence="3 7">Aspartate carbamoyltransferase regulatory chain</fullName>
    </recommendedName>
</protein>
<dbReference type="HAMAP" id="MF_00002">
    <property type="entry name" value="Asp_carb_tr_reg"/>
    <property type="match status" value="1"/>
</dbReference>
<feature type="binding site" evidence="7">
    <location>
        <position position="108"/>
    </location>
    <ligand>
        <name>Zn(2+)</name>
        <dbReference type="ChEBI" id="CHEBI:29105"/>
    </ligand>
</feature>
<keyword evidence="10" id="KW-0808">Transferase</keyword>
<sequence>MSEHKLQVEAINRGTVIDHIPKGNGIKIVHRIQKLSPHVRLTVGLNLPSKDMGQKDLVKVDDWLFSEQQAYELALFAPDATINVIDNYEVVNKYKMSLPDTLEGVVPCPNSNCISHNEPVQSRFKVFPRGEHVSLQCHYCERTFNDSLFT</sequence>
<proteinExistence type="inferred from homology"/>
<comment type="subunit">
    <text evidence="7">Contains catalytic and regulatory chains.</text>
</comment>
<dbReference type="GO" id="GO:0006207">
    <property type="term" value="P:'de novo' pyrimidine nucleobase biosynthetic process"/>
    <property type="evidence" value="ECO:0007669"/>
    <property type="project" value="InterPro"/>
</dbReference>
<dbReference type="EMBL" id="CP101717">
    <property type="protein sequence ID" value="WLD59503.1"/>
    <property type="molecule type" value="Genomic_DNA"/>
</dbReference>
<evidence type="ECO:0000259" key="9">
    <source>
        <dbReference type="Pfam" id="PF02748"/>
    </source>
</evidence>
<dbReference type="GO" id="GO:0009347">
    <property type="term" value="C:aspartate carbamoyltransferase complex"/>
    <property type="evidence" value="ECO:0007669"/>
    <property type="project" value="InterPro"/>
</dbReference>
<dbReference type="GO" id="GO:0006221">
    <property type="term" value="P:pyrimidine nucleotide biosynthetic process"/>
    <property type="evidence" value="ECO:0007669"/>
    <property type="project" value="UniProtKB-UniRule"/>
</dbReference>
<dbReference type="AlphaFoldDB" id="A0AB38YK18"/>
<dbReference type="GO" id="GO:0016740">
    <property type="term" value="F:transferase activity"/>
    <property type="evidence" value="ECO:0007669"/>
    <property type="project" value="UniProtKB-KW"/>
</dbReference>
<dbReference type="Pfam" id="PF01948">
    <property type="entry name" value="PyrI"/>
    <property type="match status" value="1"/>
</dbReference>
<organism evidence="10">
    <name type="scientific">Salinispirillum sp. LH 10-3-1</name>
    <dbReference type="NCBI Taxonomy" id="2952525"/>
    <lineage>
        <taxon>Bacteria</taxon>
        <taxon>Pseudomonadati</taxon>
        <taxon>Pseudomonadota</taxon>
        <taxon>Gammaproteobacteria</taxon>
        <taxon>Oceanospirillales</taxon>
        <taxon>Saccharospirillaceae</taxon>
        <taxon>Salinispirillum</taxon>
    </lineage>
</organism>
<comment type="cofactor">
    <cofactor evidence="7">
        <name>Zn(2+)</name>
        <dbReference type="ChEBI" id="CHEBI:29105"/>
    </cofactor>
    <text evidence="7">Binds 1 zinc ion per subunit.</text>
</comment>
<comment type="similarity">
    <text evidence="2 7">Belongs to the PyrI family.</text>
</comment>
<evidence type="ECO:0000259" key="8">
    <source>
        <dbReference type="Pfam" id="PF01948"/>
    </source>
</evidence>
<keyword evidence="4 7" id="KW-0479">Metal-binding</keyword>
<evidence type="ECO:0000256" key="5">
    <source>
        <dbReference type="ARBA" id="ARBA00022833"/>
    </source>
</evidence>